<dbReference type="SUPFAM" id="SSF55120">
    <property type="entry name" value="Pseudouridine synthase"/>
    <property type="match status" value="1"/>
</dbReference>
<evidence type="ECO:0000259" key="2">
    <source>
        <dbReference type="Pfam" id="PF00849"/>
    </source>
</evidence>
<feature type="domain" description="Pseudouridine synthase RsuA/RluA-like" evidence="2">
    <location>
        <begin position="169"/>
        <end position="355"/>
    </location>
</feature>
<dbReference type="OrthoDB" id="421232at2759"/>
<dbReference type="OMA" id="PAPYHEL"/>
<dbReference type="GO" id="GO:0003723">
    <property type="term" value="F:RNA binding"/>
    <property type="evidence" value="ECO:0007669"/>
    <property type="project" value="InterPro"/>
</dbReference>
<dbReference type="GO" id="GO:0000455">
    <property type="term" value="P:enzyme-directed rRNA pseudouridine synthesis"/>
    <property type="evidence" value="ECO:0007669"/>
    <property type="project" value="TreeGrafter"/>
</dbReference>
<dbReference type="AlphaFoldDB" id="A0A0G4E9D7"/>
<dbReference type="InterPro" id="IPR020103">
    <property type="entry name" value="PsdUridine_synth_cat_dom_sf"/>
</dbReference>
<proteinExistence type="inferred from homology"/>
<dbReference type="Pfam" id="PF00849">
    <property type="entry name" value="PseudoU_synth_2"/>
    <property type="match status" value="1"/>
</dbReference>
<evidence type="ECO:0000313" key="4">
    <source>
        <dbReference type="Proteomes" id="UP000041254"/>
    </source>
</evidence>
<dbReference type="PANTHER" id="PTHR21600:SF87">
    <property type="entry name" value="RNA PSEUDOURIDYLATE SYNTHASE DOMAIN-CONTAINING PROTEIN 1"/>
    <property type="match status" value="1"/>
</dbReference>
<dbReference type="Proteomes" id="UP000041254">
    <property type="component" value="Unassembled WGS sequence"/>
</dbReference>
<dbReference type="STRING" id="1169540.A0A0G4E9D7"/>
<dbReference type="PhylomeDB" id="A0A0G4E9D7"/>
<dbReference type="PANTHER" id="PTHR21600">
    <property type="entry name" value="MITOCHONDRIAL RNA PSEUDOURIDINE SYNTHASE"/>
    <property type="match status" value="1"/>
</dbReference>
<dbReference type="VEuPathDB" id="CryptoDB:Vbra_1447"/>
<dbReference type="InParanoid" id="A0A0G4E9D7"/>
<reference evidence="3 4" key="1">
    <citation type="submission" date="2014-11" db="EMBL/GenBank/DDBJ databases">
        <authorList>
            <person name="Zhu J."/>
            <person name="Qi W."/>
            <person name="Song R."/>
        </authorList>
    </citation>
    <scope>NUCLEOTIDE SEQUENCE [LARGE SCALE GENOMIC DNA]</scope>
</reference>
<name>A0A0G4E9D7_VITBC</name>
<sequence>MRRWITKIWPYCASSRARRLSGHASALPQDGNYRDVAAADDEWEGCVAVAFGALRDELNERIVRSALKMEEVRTVEDLEGLLKLVRYSTSFDDCYGSGTRHLSTFPLFLTVGRIALSLQRRTSSARVDSSVPSEGSRRLAKLSAQHGAPREIGIGVGKECPRVLFESRHIIVMSKPSYWVVNPEKDATCNGGNRRRRELSLERLVRSVHPAPYHELIRQLWGVESEVNRDPLRSYGLCSRLDLETSGLLPIARSDVAYTWLRLQWDARIPEKYYVCLVHGHVPEGLHTCSRPIKATRFTHNSREYKISTVDTTAGSPALTYWQPLAYFRRYDMALTLLYVRIVTGRTHQIRLHCSEQGFPLVGDRKYCGKGRLASSAADDKTWSTRIFLHAARLSFYDLPSDRFVADGDVRSLGPPLSTAAFVRENGTVTQ</sequence>
<dbReference type="EMBL" id="CDMY01000027">
    <property type="protein sequence ID" value="CEL91844.1"/>
    <property type="molecule type" value="Genomic_DNA"/>
</dbReference>
<dbReference type="Gene3D" id="3.30.2350.10">
    <property type="entry name" value="Pseudouridine synthase"/>
    <property type="match status" value="1"/>
</dbReference>
<organism evidence="3 4">
    <name type="scientific">Vitrella brassicaformis (strain CCMP3155)</name>
    <dbReference type="NCBI Taxonomy" id="1169540"/>
    <lineage>
        <taxon>Eukaryota</taxon>
        <taxon>Sar</taxon>
        <taxon>Alveolata</taxon>
        <taxon>Colpodellida</taxon>
        <taxon>Vitrellaceae</taxon>
        <taxon>Vitrella</taxon>
    </lineage>
</organism>
<evidence type="ECO:0000313" key="3">
    <source>
        <dbReference type="EMBL" id="CEL91844.1"/>
    </source>
</evidence>
<keyword evidence="4" id="KW-1185">Reference proteome</keyword>
<dbReference type="GO" id="GO:0009982">
    <property type="term" value="F:pseudouridine synthase activity"/>
    <property type="evidence" value="ECO:0007669"/>
    <property type="project" value="InterPro"/>
</dbReference>
<dbReference type="InterPro" id="IPR050188">
    <property type="entry name" value="RluA_PseudoU_synthase"/>
</dbReference>
<comment type="similarity">
    <text evidence="1">Belongs to the pseudouridine synthase RluA family.</text>
</comment>
<gene>
    <name evidence="3" type="ORF">Vbra_1447</name>
</gene>
<dbReference type="InterPro" id="IPR006145">
    <property type="entry name" value="PsdUridine_synth_RsuA/RluA"/>
</dbReference>
<evidence type="ECO:0000256" key="1">
    <source>
        <dbReference type="ARBA" id="ARBA00010876"/>
    </source>
</evidence>
<accession>A0A0G4E9D7</accession>
<dbReference type="CDD" id="cd02869">
    <property type="entry name" value="PseudoU_synth_RluA_like"/>
    <property type="match status" value="1"/>
</dbReference>
<protein>
    <recommendedName>
        <fullName evidence="2">Pseudouridine synthase RsuA/RluA-like domain-containing protein</fullName>
    </recommendedName>
</protein>